<sequence>MPDVAPARCPPHRRIDGGEEADRRRRAMRDAAPACRPPHPYFPTPRLSSPLPAPLQHSSPTPCAPSSVRSEDERRLPAAGGGNKHIRPLRPLAKEVLLCYTFAHRCF</sequence>
<name>A0A8T0TPR1_PANVG</name>
<protein>
    <submittedName>
        <fullName evidence="2">Uncharacterized protein</fullName>
    </submittedName>
</protein>
<dbReference type="EMBL" id="CM029043">
    <property type="protein sequence ID" value="KAG2612077.1"/>
    <property type="molecule type" value="Genomic_DNA"/>
</dbReference>
<organism evidence="2 3">
    <name type="scientific">Panicum virgatum</name>
    <name type="common">Blackwell switchgrass</name>
    <dbReference type="NCBI Taxonomy" id="38727"/>
    <lineage>
        <taxon>Eukaryota</taxon>
        <taxon>Viridiplantae</taxon>
        <taxon>Streptophyta</taxon>
        <taxon>Embryophyta</taxon>
        <taxon>Tracheophyta</taxon>
        <taxon>Spermatophyta</taxon>
        <taxon>Magnoliopsida</taxon>
        <taxon>Liliopsida</taxon>
        <taxon>Poales</taxon>
        <taxon>Poaceae</taxon>
        <taxon>PACMAD clade</taxon>
        <taxon>Panicoideae</taxon>
        <taxon>Panicodae</taxon>
        <taxon>Paniceae</taxon>
        <taxon>Panicinae</taxon>
        <taxon>Panicum</taxon>
        <taxon>Panicum sect. Hiantes</taxon>
    </lineage>
</organism>
<proteinExistence type="predicted"/>
<dbReference type="Proteomes" id="UP000823388">
    <property type="component" value="Chromosome 4K"/>
</dbReference>
<comment type="caution">
    <text evidence="2">The sequence shown here is derived from an EMBL/GenBank/DDBJ whole genome shotgun (WGS) entry which is preliminary data.</text>
</comment>
<feature type="compositionally biased region" description="Basic and acidic residues" evidence="1">
    <location>
        <begin position="13"/>
        <end position="23"/>
    </location>
</feature>
<evidence type="ECO:0000256" key="1">
    <source>
        <dbReference type="SAM" id="MobiDB-lite"/>
    </source>
</evidence>
<gene>
    <name evidence="2" type="ORF">PVAP13_4KG244200</name>
</gene>
<evidence type="ECO:0000313" key="2">
    <source>
        <dbReference type="EMBL" id="KAG2612077.1"/>
    </source>
</evidence>
<dbReference type="AlphaFoldDB" id="A0A8T0TPR1"/>
<feature type="region of interest" description="Disordered" evidence="1">
    <location>
        <begin position="1"/>
        <end position="86"/>
    </location>
</feature>
<accession>A0A8T0TPR1</accession>
<reference evidence="2" key="1">
    <citation type="submission" date="2020-05" db="EMBL/GenBank/DDBJ databases">
        <title>WGS assembly of Panicum virgatum.</title>
        <authorList>
            <person name="Lovell J.T."/>
            <person name="Jenkins J."/>
            <person name="Shu S."/>
            <person name="Juenger T.E."/>
            <person name="Schmutz J."/>
        </authorList>
    </citation>
    <scope>NUCLEOTIDE SEQUENCE</scope>
    <source>
        <strain evidence="2">AP13</strain>
    </source>
</reference>
<keyword evidence="3" id="KW-1185">Reference proteome</keyword>
<evidence type="ECO:0000313" key="3">
    <source>
        <dbReference type="Proteomes" id="UP000823388"/>
    </source>
</evidence>